<reference evidence="4" key="5">
    <citation type="journal article" date="2018" name="Nat. Plants">
        <title>Whole-genome landscape of Medicago truncatula symbiotic genes.</title>
        <authorList>
            <person name="Pecrix Y."/>
            <person name="Gamas P."/>
            <person name="Carrere S."/>
        </authorList>
    </citation>
    <scope>NUCLEOTIDE SEQUENCE</scope>
    <source>
        <tissue evidence="4">Leaves</tissue>
    </source>
</reference>
<reference evidence="5" key="3">
    <citation type="submission" date="2015-04" db="UniProtKB">
        <authorList>
            <consortium name="EnsemblPlants"/>
        </authorList>
    </citation>
    <scope>IDENTIFICATION</scope>
    <source>
        <strain evidence="5">cv. Jemalong A17</strain>
    </source>
</reference>
<evidence type="ECO:0008006" key="8">
    <source>
        <dbReference type="Google" id="ProtNLM"/>
    </source>
</evidence>
<gene>
    <name evidence="3" type="ordered locus">MTR_5g006050</name>
    <name evidence="4" type="ORF">MtrunA17_Chr5g0394331</name>
</gene>
<dbReference type="HOGENOM" id="CLU_2458195_0_0_1"/>
<protein>
    <recommendedName>
        <fullName evidence="8">Thionin-like protein</fullName>
    </recommendedName>
</protein>
<accession>G7K2C3</accession>
<evidence type="ECO:0000313" key="6">
    <source>
        <dbReference type="Proteomes" id="UP000002051"/>
    </source>
</evidence>
<reference evidence="7" key="4">
    <citation type="journal article" date="2018" name="Nat. Plants">
        <title>Whole-genome landscape of Medicago truncatula symbiotic genes.</title>
        <authorList>
            <person name="Pecrix Y."/>
            <person name="Staton S.E."/>
            <person name="Sallet E."/>
            <person name="Lelandais-Briere C."/>
            <person name="Moreau S."/>
            <person name="Carrere S."/>
            <person name="Blein T."/>
            <person name="Jardinaud M.F."/>
            <person name="Latrasse D."/>
            <person name="Zouine M."/>
            <person name="Zahm M."/>
            <person name="Kreplak J."/>
            <person name="Mayjonade B."/>
            <person name="Satge C."/>
            <person name="Perez M."/>
            <person name="Cauet S."/>
            <person name="Marande W."/>
            <person name="Chantry-Darmon C."/>
            <person name="Lopez-Roques C."/>
            <person name="Bouchez O."/>
            <person name="Berard A."/>
            <person name="Debelle F."/>
            <person name="Munos S."/>
            <person name="Bendahmane A."/>
            <person name="Berges H."/>
            <person name="Niebel A."/>
            <person name="Buitink J."/>
            <person name="Frugier F."/>
            <person name="Benhamed M."/>
            <person name="Crespi M."/>
            <person name="Gouzy J."/>
            <person name="Gamas P."/>
        </authorList>
    </citation>
    <scope>NUCLEOTIDE SEQUENCE [LARGE SCALE GENOMIC DNA]</scope>
    <source>
        <strain evidence="7">cv. Jemalong A17</strain>
    </source>
</reference>
<dbReference type="EMBL" id="CM001221">
    <property type="protein sequence ID" value="AES93657.1"/>
    <property type="molecule type" value="Genomic_DNA"/>
</dbReference>
<proteinExistence type="predicted"/>
<keyword evidence="2" id="KW-0732">Signal</keyword>
<feature type="compositionally biased region" description="Polar residues" evidence="1">
    <location>
        <begin position="78"/>
        <end position="89"/>
    </location>
</feature>
<dbReference type="EnsemblPlants" id="AES93657">
    <property type="protein sequence ID" value="AES93657"/>
    <property type="gene ID" value="MTR_5g006050"/>
</dbReference>
<reference evidence="3 6" key="1">
    <citation type="journal article" date="2011" name="Nature">
        <title>The Medicago genome provides insight into the evolution of rhizobial symbioses.</title>
        <authorList>
            <person name="Young N.D."/>
            <person name="Debelle F."/>
            <person name="Oldroyd G.E."/>
            <person name="Geurts R."/>
            <person name="Cannon S.B."/>
            <person name="Udvardi M.K."/>
            <person name="Benedito V.A."/>
            <person name="Mayer K.F."/>
            <person name="Gouzy J."/>
            <person name="Schoof H."/>
            <person name="Van de Peer Y."/>
            <person name="Proost S."/>
            <person name="Cook D.R."/>
            <person name="Meyers B.C."/>
            <person name="Spannagl M."/>
            <person name="Cheung F."/>
            <person name="De Mita S."/>
            <person name="Krishnakumar V."/>
            <person name="Gundlach H."/>
            <person name="Zhou S."/>
            <person name="Mudge J."/>
            <person name="Bharti A.K."/>
            <person name="Murray J.D."/>
            <person name="Naoumkina M.A."/>
            <person name="Rosen B."/>
            <person name="Silverstein K.A."/>
            <person name="Tang H."/>
            <person name="Rombauts S."/>
            <person name="Zhao P.X."/>
            <person name="Zhou P."/>
            <person name="Barbe V."/>
            <person name="Bardou P."/>
            <person name="Bechner M."/>
            <person name="Bellec A."/>
            <person name="Berger A."/>
            <person name="Berges H."/>
            <person name="Bidwell S."/>
            <person name="Bisseling T."/>
            <person name="Choisne N."/>
            <person name="Couloux A."/>
            <person name="Denny R."/>
            <person name="Deshpande S."/>
            <person name="Dai X."/>
            <person name="Doyle J.J."/>
            <person name="Dudez A.M."/>
            <person name="Farmer A.D."/>
            <person name="Fouteau S."/>
            <person name="Franken C."/>
            <person name="Gibelin C."/>
            <person name="Gish J."/>
            <person name="Goldstein S."/>
            <person name="Gonzalez A.J."/>
            <person name="Green P.J."/>
            <person name="Hallab A."/>
            <person name="Hartog M."/>
            <person name="Hua A."/>
            <person name="Humphray S.J."/>
            <person name="Jeong D.H."/>
            <person name="Jing Y."/>
            <person name="Jocker A."/>
            <person name="Kenton S.M."/>
            <person name="Kim D.J."/>
            <person name="Klee K."/>
            <person name="Lai H."/>
            <person name="Lang C."/>
            <person name="Lin S."/>
            <person name="Macmil S.L."/>
            <person name="Magdelenat G."/>
            <person name="Matthews L."/>
            <person name="McCorrison J."/>
            <person name="Monaghan E.L."/>
            <person name="Mun J.H."/>
            <person name="Najar F.Z."/>
            <person name="Nicholson C."/>
            <person name="Noirot C."/>
            <person name="O'Bleness M."/>
            <person name="Paule C.R."/>
            <person name="Poulain J."/>
            <person name="Prion F."/>
            <person name="Qin B."/>
            <person name="Qu C."/>
            <person name="Retzel E.F."/>
            <person name="Riddle C."/>
            <person name="Sallet E."/>
            <person name="Samain S."/>
            <person name="Samson N."/>
            <person name="Sanders I."/>
            <person name="Saurat O."/>
            <person name="Scarpelli C."/>
            <person name="Schiex T."/>
            <person name="Segurens B."/>
            <person name="Severin A.J."/>
            <person name="Sherrier D.J."/>
            <person name="Shi R."/>
            <person name="Sims S."/>
            <person name="Singer S.R."/>
            <person name="Sinharoy S."/>
            <person name="Sterck L."/>
            <person name="Viollet A."/>
            <person name="Wang B.B."/>
            <person name="Wang K."/>
            <person name="Wang M."/>
            <person name="Wang X."/>
            <person name="Warfsmann J."/>
            <person name="Weissenbach J."/>
            <person name="White D.D."/>
            <person name="White J.D."/>
            <person name="Wiley G.B."/>
            <person name="Wincker P."/>
            <person name="Xing Y."/>
            <person name="Yang L."/>
            <person name="Yao Z."/>
            <person name="Ying F."/>
            <person name="Zhai J."/>
            <person name="Zhou L."/>
            <person name="Zuber A."/>
            <person name="Denarie J."/>
            <person name="Dixon R.A."/>
            <person name="May G.D."/>
            <person name="Schwartz D.C."/>
            <person name="Rogers J."/>
            <person name="Quetier F."/>
            <person name="Town C.D."/>
            <person name="Roe B.A."/>
        </authorList>
    </citation>
    <scope>NUCLEOTIDE SEQUENCE [LARGE SCALE GENOMIC DNA]</scope>
    <source>
        <strain evidence="3">A17</strain>
        <strain evidence="5 6">cv. Jemalong A17</strain>
    </source>
</reference>
<sequence length="89" mass="9872">MGNKIVALLLLVCLVVVGNVEGGSYPEEECFNNCHRELDEKYSVMYVNATCMFRCVKWTASKTEVKSGSRKNGPLETPTVNPNSRSITN</sequence>
<feature type="chain" id="PRO_5014573290" description="Thionin-like protein" evidence="2">
    <location>
        <begin position="23"/>
        <end position="89"/>
    </location>
</feature>
<dbReference type="Proteomes" id="UP000002051">
    <property type="component" value="Chromosome 5"/>
</dbReference>
<evidence type="ECO:0000313" key="3">
    <source>
        <dbReference type="EMBL" id="AES93657.1"/>
    </source>
</evidence>
<dbReference type="Gramene" id="rna28186">
    <property type="protein sequence ID" value="RHN53295.1"/>
    <property type="gene ID" value="gene28186"/>
</dbReference>
<dbReference type="AlphaFoldDB" id="G7K2C3"/>
<evidence type="ECO:0000256" key="2">
    <source>
        <dbReference type="SAM" id="SignalP"/>
    </source>
</evidence>
<reference evidence="3 6" key="2">
    <citation type="journal article" date="2014" name="BMC Genomics">
        <title>An improved genome release (version Mt4.0) for the model legume Medicago truncatula.</title>
        <authorList>
            <person name="Tang H."/>
            <person name="Krishnakumar V."/>
            <person name="Bidwell S."/>
            <person name="Rosen B."/>
            <person name="Chan A."/>
            <person name="Zhou S."/>
            <person name="Gentzbittel L."/>
            <person name="Childs K.L."/>
            <person name="Yandell M."/>
            <person name="Gundlach H."/>
            <person name="Mayer K.F."/>
            <person name="Schwartz D.C."/>
            <person name="Town C.D."/>
        </authorList>
    </citation>
    <scope>GENOME REANNOTATION</scope>
    <source>
        <strain evidence="5 6">cv. Jemalong A17</strain>
    </source>
</reference>
<evidence type="ECO:0000313" key="7">
    <source>
        <dbReference type="Proteomes" id="UP000265566"/>
    </source>
</evidence>
<feature type="signal peptide" evidence="2">
    <location>
        <begin position="1"/>
        <end position="22"/>
    </location>
</feature>
<organism evidence="3 6">
    <name type="scientific">Medicago truncatula</name>
    <name type="common">Barrel medic</name>
    <name type="synonym">Medicago tribuloides</name>
    <dbReference type="NCBI Taxonomy" id="3880"/>
    <lineage>
        <taxon>Eukaryota</taxon>
        <taxon>Viridiplantae</taxon>
        <taxon>Streptophyta</taxon>
        <taxon>Embryophyta</taxon>
        <taxon>Tracheophyta</taxon>
        <taxon>Spermatophyta</taxon>
        <taxon>Magnoliopsida</taxon>
        <taxon>eudicotyledons</taxon>
        <taxon>Gunneridae</taxon>
        <taxon>Pentapetalae</taxon>
        <taxon>rosids</taxon>
        <taxon>fabids</taxon>
        <taxon>Fabales</taxon>
        <taxon>Fabaceae</taxon>
        <taxon>Papilionoideae</taxon>
        <taxon>50 kb inversion clade</taxon>
        <taxon>NPAAA clade</taxon>
        <taxon>Hologalegina</taxon>
        <taxon>IRL clade</taxon>
        <taxon>Trifolieae</taxon>
        <taxon>Medicago</taxon>
    </lineage>
</organism>
<dbReference type="PaxDb" id="3880-AES93657"/>
<evidence type="ECO:0000256" key="1">
    <source>
        <dbReference type="SAM" id="MobiDB-lite"/>
    </source>
</evidence>
<name>G7K2C3_MEDTR</name>
<dbReference type="EMBL" id="PSQE01000005">
    <property type="protein sequence ID" value="RHN53295.1"/>
    <property type="molecule type" value="Genomic_DNA"/>
</dbReference>
<evidence type="ECO:0000313" key="5">
    <source>
        <dbReference type="EnsemblPlants" id="AES93657"/>
    </source>
</evidence>
<dbReference type="Proteomes" id="UP000265566">
    <property type="component" value="Chromosome 5"/>
</dbReference>
<keyword evidence="6" id="KW-1185">Reference proteome</keyword>
<evidence type="ECO:0000313" key="4">
    <source>
        <dbReference type="EMBL" id="RHN53295.1"/>
    </source>
</evidence>
<feature type="region of interest" description="Disordered" evidence="1">
    <location>
        <begin position="64"/>
        <end position="89"/>
    </location>
</feature>